<organism evidence="1 2">
    <name type="scientific">Coniochaeta hoffmannii</name>
    <dbReference type="NCBI Taxonomy" id="91930"/>
    <lineage>
        <taxon>Eukaryota</taxon>
        <taxon>Fungi</taxon>
        <taxon>Dikarya</taxon>
        <taxon>Ascomycota</taxon>
        <taxon>Pezizomycotina</taxon>
        <taxon>Sordariomycetes</taxon>
        <taxon>Sordariomycetidae</taxon>
        <taxon>Coniochaetales</taxon>
        <taxon>Coniochaetaceae</taxon>
        <taxon>Coniochaeta</taxon>
    </lineage>
</organism>
<dbReference type="GO" id="GO:0016887">
    <property type="term" value="F:ATP hydrolysis activity"/>
    <property type="evidence" value="ECO:0007669"/>
    <property type="project" value="TreeGrafter"/>
</dbReference>
<evidence type="ECO:0000313" key="2">
    <source>
        <dbReference type="Proteomes" id="UP001174691"/>
    </source>
</evidence>
<name>A0AA38S4L3_9PEZI</name>
<keyword evidence="1" id="KW-0548">Nucleotidyltransferase</keyword>
<dbReference type="AlphaFoldDB" id="A0AA38S4L3"/>
<keyword evidence="1" id="KW-0808">Transferase</keyword>
<dbReference type="EMBL" id="JANBVN010000031">
    <property type="protein sequence ID" value="KAJ9160743.1"/>
    <property type="molecule type" value="Genomic_DNA"/>
</dbReference>
<comment type="caution">
    <text evidence="1">The sequence shown here is derived from an EMBL/GenBank/DDBJ whole genome shotgun (WGS) entry which is preliminary data.</text>
</comment>
<dbReference type="GO" id="GO:0000309">
    <property type="term" value="F:nicotinamide-nucleotide adenylyltransferase activity"/>
    <property type="evidence" value="ECO:0007669"/>
    <property type="project" value="TreeGrafter"/>
</dbReference>
<accession>A0AA38S4L3</accession>
<dbReference type="PANTHER" id="PTHR31285:SF0">
    <property type="entry name" value="NICOTINAMIDE MONONUCLEOTIDE ADENYLYLTRANSFERASE"/>
    <property type="match status" value="1"/>
</dbReference>
<dbReference type="Proteomes" id="UP001174691">
    <property type="component" value="Unassembled WGS sequence"/>
</dbReference>
<dbReference type="InterPro" id="IPR014729">
    <property type="entry name" value="Rossmann-like_a/b/a_fold"/>
</dbReference>
<protein>
    <submittedName>
        <fullName evidence="1">Nicotinamide mononucleotide adenylyltransferase</fullName>
    </submittedName>
</protein>
<dbReference type="GO" id="GO:0005634">
    <property type="term" value="C:nucleus"/>
    <property type="evidence" value="ECO:0007669"/>
    <property type="project" value="TreeGrafter"/>
</dbReference>
<dbReference type="Gene3D" id="3.40.50.620">
    <property type="entry name" value="HUPs"/>
    <property type="match status" value="1"/>
</dbReference>
<dbReference type="SUPFAM" id="SSF52374">
    <property type="entry name" value="Nucleotidylyl transferase"/>
    <property type="match status" value="1"/>
</dbReference>
<dbReference type="PANTHER" id="PTHR31285">
    <property type="entry name" value="NICOTINAMIDE MONONUCLEOTIDE ADENYLYLTRANSFERASE"/>
    <property type="match status" value="1"/>
</dbReference>
<reference evidence="1" key="1">
    <citation type="submission" date="2022-07" db="EMBL/GenBank/DDBJ databases">
        <title>Fungi with potential for degradation of polypropylene.</title>
        <authorList>
            <person name="Gostincar C."/>
        </authorList>
    </citation>
    <scope>NUCLEOTIDE SEQUENCE</scope>
    <source>
        <strain evidence="1">EXF-13287</strain>
    </source>
</reference>
<gene>
    <name evidence="1" type="ORF">NKR19_g2938</name>
</gene>
<keyword evidence="2" id="KW-1185">Reference proteome</keyword>
<evidence type="ECO:0000313" key="1">
    <source>
        <dbReference type="EMBL" id="KAJ9160743.1"/>
    </source>
</evidence>
<dbReference type="GO" id="GO:0005737">
    <property type="term" value="C:cytoplasm"/>
    <property type="evidence" value="ECO:0007669"/>
    <property type="project" value="TreeGrafter"/>
</dbReference>
<proteinExistence type="predicted"/>
<sequence length="346" mass="38036">MAARSLLPSHKPLLDFFRHALTTFQSTERPTPFRVVCTLTPHPAPGSPAQLLQHRILAPSPTAQPPHVPPSRLVVLDSSFNPPSAAHLRMAREAVLAEVEREGSGGKKGGGGVRLLLLLAVKNADKAAKPAGFEQRLAMMWAFARDVRRTLEEGEEGDARTGVAIDVALTTHPFFHAKSAAIAKDGFYKGTEVGGQRGGGEETEQVILAGYDTLIRIFDPKYYGTPSEVSEVSSAGKAPIRIALDPFFKRARLRVTMRTDDEWGGRDEQAAYLERLLRGDELEKIGGSREWAERIEMVDGRKEGEPVVSSTLAREAAKRRDWGRLRELVPSEVGKWIEREGLYADA</sequence>